<evidence type="ECO:0000313" key="4">
    <source>
        <dbReference type="EMBL" id="MBY8889049.1"/>
    </source>
</evidence>
<feature type="region of interest" description="Disordered" evidence="1">
    <location>
        <begin position="443"/>
        <end position="462"/>
    </location>
</feature>
<evidence type="ECO:0000259" key="3">
    <source>
        <dbReference type="SMART" id="SM00458"/>
    </source>
</evidence>
<dbReference type="Gene3D" id="2.80.10.50">
    <property type="match status" value="2"/>
</dbReference>
<feature type="region of interest" description="Disordered" evidence="1">
    <location>
        <begin position="701"/>
        <end position="732"/>
    </location>
</feature>
<feature type="domain" description="Ricin B lectin" evidence="3">
    <location>
        <begin position="48"/>
        <end position="169"/>
    </location>
</feature>
<evidence type="ECO:0000256" key="2">
    <source>
        <dbReference type="SAM" id="SignalP"/>
    </source>
</evidence>
<sequence>MRRTDARRVSTSRAGLRWAGVPAAFALALSALAAAPSAGAVANATSTGSGTITIGSQCLDGGGSGGVRLAGCDGSATQQWTWTSGGEVRTTGGCLDIPGDATADGTPVRLDSCSTGAAGQHFSHLPDSTVFAAESGKCLAVQGGSIAAGAAVGLDACDATQDGQRWTAATAPGARYDLSAGKPVPFSNTDDTPAYPFIDKDGTFYYQQSHSLYGKTDSRQWSFYSGSDFDTATLNPISSAVNPANPQDRNDDTTWRCNNGPTGVESTYAPSGSGYAERDYCDLLGTWVDPDTGYWYGLVHNEFTPQPFGDGLHYDGIDYAVSKDQGHTWTIEGHVITSPYSTQRDDTGQYPQSTYYYGDGDQRLFVDDRTGYFYAFYATRVLNKADDKEIWEEHVARAPISGKMAPSSWHKWYDGSWTSPGVGGKESDLIPADGGGTGYVPSAKDYQPGDPGTVQSQSSGGTMPAQSQLAVLNVAWDAYLGEYIGTPQNSLAQDTNTKAPLHFYATKDLATEQWTDMGSVTSLPNASWYRWFLDSKTLTASQVLGKTFRSYCAYYCSTGDGEYSDVTITAKTAAERPALPVRSGASYGITASDGRLLAQSGDGLTTADRVGPTAKWTFTSTGDGFFTVVNSRTHQALGVSSRAWGTPTTLSRAAADPSARQEWSIQQVMRSAPSGGPSVPTGTYRLVNRYSGLALSLGSGPAVTAPQRDWNNSGPGKADTRPASAQLLRFTD</sequence>
<protein>
    <submittedName>
        <fullName evidence="4">Ricin-type beta-trefoil lectin domain protein</fullName>
    </submittedName>
</protein>
<dbReference type="SUPFAM" id="SSF50370">
    <property type="entry name" value="Ricin B-like lectins"/>
    <property type="match status" value="2"/>
</dbReference>
<accession>A0ABS7R4S0</accession>
<proteinExistence type="predicted"/>
<feature type="compositionally biased region" description="Polar residues" evidence="1">
    <location>
        <begin position="453"/>
        <end position="462"/>
    </location>
</feature>
<evidence type="ECO:0000313" key="5">
    <source>
        <dbReference type="Proteomes" id="UP001198565"/>
    </source>
</evidence>
<dbReference type="SMART" id="SM00458">
    <property type="entry name" value="RICIN"/>
    <property type="match status" value="2"/>
</dbReference>
<keyword evidence="2" id="KW-0732">Signal</keyword>
<evidence type="ECO:0000256" key="1">
    <source>
        <dbReference type="SAM" id="MobiDB-lite"/>
    </source>
</evidence>
<dbReference type="Pfam" id="PF00652">
    <property type="entry name" value="Ricin_B_lectin"/>
    <property type="match status" value="1"/>
</dbReference>
<feature type="domain" description="Ricin B lectin" evidence="3">
    <location>
        <begin position="585"/>
        <end position="721"/>
    </location>
</feature>
<feature type="chain" id="PRO_5046111920" evidence="2">
    <location>
        <begin position="34"/>
        <end position="732"/>
    </location>
</feature>
<dbReference type="EMBL" id="JAINVZ010000034">
    <property type="protein sequence ID" value="MBY8889049.1"/>
    <property type="molecule type" value="Genomic_DNA"/>
</dbReference>
<organism evidence="4 5">
    <name type="scientific">Streptantibioticus parmotrematis</name>
    <dbReference type="NCBI Taxonomy" id="2873249"/>
    <lineage>
        <taxon>Bacteria</taxon>
        <taxon>Bacillati</taxon>
        <taxon>Actinomycetota</taxon>
        <taxon>Actinomycetes</taxon>
        <taxon>Kitasatosporales</taxon>
        <taxon>Streptomycetaceae</taxon>
        <taxon>Streptantibioticus</taxon>
    </lineage>
</organism>
<reference evidence="4 5" key="1">
    <citation type="submission" date="2021-08" db="EMBL/GenBank/DDBJ databases">
        <title>Streptomyces sp. PTM05 isolated from lichen.</title>
        <authorList>
            <person name="Somphong A."/>
            <person name="Phongsopitanun W."/>
            <person name="Tanasupawat S."/>
        </authorList>
    </citation>
    <scope>NUCLEOTIDE SEQUENCE [LARGE SCALE GENOMIC DNA]</scope>
    <source>
        <strain evidence="4 5">Ptm05</strain>
    </source>
</reference>
<comment type="caution">
    <text evidence="4">The sequence shown here is derived from an EMBL/GenBank/DDBJ whole genome shotgun (WGS) entry which is preliminary data.</text>
</comment>
<dbReference type="InterPro" id="IPR035992">
    <property type="entry name" value="Ricin_B-like_lectins"/>
</dbReference>
<dbReference type="PROSITE" id="PS50231">
    <property type="entry name" value="RICIN_B_LECTIN"/>
    <property type="match status" value="1"/>
</dbReference>
<dbReference type="RefSeq" id="WP_222982045.1">
    <property type="nucleotide sequence ID" value="NZ_JAINVZ010000034.1"/>
</dbReference>
<gene>
    <name evidence="4" type="ORF">K7472_30015</name>
</gene>
<keyword evidence="5" id="KW-1185">Reference proteome</keyword>
<name>A0ABS7R4S0_9ACTN</name>
<dbReference type="InterPro" id="IPR000772">
    <property type="entry name" value="Ricin_B_lectin"/>
</dbReference>
<dbReference type="Proteomes" id="UP001198565">
    <property type="component" value="Unassembled WGS sequence"/>
</dbReference>
<feature type="signal peptide" evidence="2">
    <location>
        <begin position="1"/>
        <end position="33"/>
    </location>
</feature>